<keyword evidence="1" id="KW-1133">Transmembrane helix</keyword>
<sequence>MTAATRSDAALSTPRGPGARLASFIGHDLIRQLKMVESVFFIAVLPTALFLMFGALAEWGDMRVGNGNMVAHTMLSMALYGAITATTAIAGSAAVERQLGWGRQLSLTALSGTAYMLGKAMVAVCVAVLPVALIYAVGAGTGAELDGAWRWAASAGLTLLAAVPFAFYGLAAALLFRSEAAVGAASGMLVVFSFLGNLFMPLNGLLLDIGRFTPLYGPGVLARWPMMEGKVVATDGSVTTDPLWAAVLSVTVWTLAFLGICLLANRRRTSR</sequence>
<keyword evidence="1" id="KW-0472">Membrane</keyword>
<organism evidence="2 3">
    <name type="scientific">Micrococcus lylae</name>
    <dbReference type="NCBI Taxonomy" id="1273"/>
    <lineage>
        <taxon>Bacteria</taxon>
        <taxon>Bacillati</taxon>
        <taxon>Actinomycetota</taxon>
        <taxon>Actinomycetes</taxon>
        <taxon>Micrococcales</taxon>
        <taxon>Micrococcaceae</taxon>
        <taxon>Micrococcus</taxon>
    </lineage>
</organism>
<dbReference type="AlphaFoldDB" id="A0A1R4J9J8"/>
<gene>
    <name evidence="2" type="ORF">FM125_07245</name>
</gene>
<feature type="transmembrane region" description="Helical" evidence="1">
    <location>
        <begin position="149"/>
        <end position="176"/>
    </location>
</feature>
<feature type="transmembrane region" description="Helical" evidence="1">
    <location>
        <begin position="77"/>
        <end position="95"/>
    </location>
</feature>
<feature type="transmembrane region" description="Helical" evidence="1">
    <location>
        <begin position="243"/>
        <end position="264"/>
    </location>
</feature>
<feature type="transmembrane region" description="Helical" evidence="1">
    <location>
        <begin position="39"/>
        <end position="57"/>
    </location>
</feature>
<dbReference type="RefSeq" id="WP_245829878.1">
    <property type="nucleotide sequence ID" value="NZ_FUKP01000049.1"/>
</dbReference>
<keyword evidence="1" id="KW-0812">Transmembrane</keyword>
<evidence type="ECO:0000256" key="1">
    <source>
        <dbReference type="SAM" id="Phobius"/>
    </source>
</evidence>
<dbReference type="EMBL" id="FUKP01000049">
    <property type="protein sequence ID" value="SJN28659.1"/>
    <property type="molecule type" value="Genomic_DNA"/>
</dbReference>
<feature type="transmembrane region" description="Helical" evidence="1">
    <location>
        <begin position="188"/>
        <end position="207"/>
    </location>
</feature>
<reference evidence="2 3" key="1">
    <citation type="submission" date="2017-02" db="EMBL/GenBank/DDBJ databases">
        <authorList>
            <person name="Peterson S.W."/>
        </authorList>
    </citation>
    <scope>NUCLEOTIDE SEQUENCE [LARGE SCALE GENOMIC DNA]</scope>
    <source>
        <strain evidence="2 3">2B3F</strain>
    </source>
</reference>
<dbReference type="Proteomes" id="UP000196230">
    <property type="component" value="Unassembled WGS sequence"/>
</dbReference>
<protein>
    <submittedName>
        <fullName evidence="2">ABC transporter permease protein</fullName>
    </submittedName>
</protein>
<proteinExistence type="predicted"/>
<feature type="transmembrane region" description="Helical" evidence="1">
    <location>
        <begin position="116"/>
        <end position="137"/>
    </location>
</feature>
<name>A0A1R4J9J8_9MICC</name>
<evidence type="ECO:0000313" key="2">
    <source>
        <dbReference type="EMBL" id="SJN28659.1"/>
    </source>
</evidence>
<evidence type="ECO:0000313" key="3">
    <source>
        <dbReference type="Proteomes" id="UP000196230"/>
    </source>
</evidence>
<accession>A0A1R4J9J8</accession>